<dbReference type="PANTHER" id="PTHR35936">
    <property type="entry name" value="MEMBRANE-BOUND LYTIC MUREIN TRANSGLYCOSYLASE F"/>
    <property type="match status" value="1"/>
</dbReference>
<comment type="domain">
    <text evidence="8">The N-terminal domain does not have lytic activity and probably modulates enzymatic activity. The C-terminal domain is the catalytic active domain.</text>
</comment>
<feature type="active site" evidence="8">
    <location>
        <position position="308"/>
    </location>
</feature>
<dbReference type="HAMAP" id="MF_02016">
    <property type="entry name" value="MltF"/>
    <property type="match status" value="1"/>
</dbReference>
<dbReference type="EMBL" id="JAMQGP010000004">
    <property type="protein sequence ID" value="MCM2680110.1"/>
    <property type="molecule type" value="Genomic_DNA"/>
</dbReference>
<sequence length="511" mass="58861" precursor="true">MQFKQFLFGLLALSFTALISCNPVPQDSQSQLEKVQQRGTLRVGTLFGATTYSENENGQFGIEYDLSKRFADYLGVDLVMVPVHHIRQLRRKLELDEVDVAAAALTITAERKKSLRFAPIYYKVSQKLVFKKGTAWPRSFNQLNGDLVVVADSSHADRLREVQHEYPDIVWHESDTDNSESLLLKVLSGDIDYTVVDSTLLDSMRRFYPELSIAFSLTKEDDIAWAFSHSDDDSLYAMAIEYFSVLRNGNAMANIEHKYFSHIDNFDYVDTRAFIRSTKRTLPKYRKYFEKYGDVIDWHLLAAISYQESHWKPTAKSYTGVRGMMMLTKATASAMNVDDRINPEQSISGGARYLEKMLSRIPDKVPQNERIWFALAAYNVGYGHLADAMDITEIRGGNRYSWLDVQESLPLLRKRQWYKQTKFGYARGEEPVRYVSNIRRYYETLLWLEREAKRQQQLSEQNARFSNISELMQNNVEPEEKTEVNISEAPQNDSALETAPEQNGVLKPNEG</sequence>
<evidence type="ECO:0000256" key="4">
    <source>
        <dbReference type="ARBA" id="ARBA00023136"/>
    </source>
</evidence>
<dbReference type="Pfam" id="PF01464">
    <property type="entry name" value="SLT"/>
    <property type="match status" value="1"/>
</dbReference>
<dbReference type="SUPFAM" id="SSF53850">
    <property type="entry name" value="Periplasmic binding protein-like II"/>
    <property type="match status" value="1"/>
</dbReference>
<proteinExistence type="inferred from homology"/>
<evidence type="ECO:0000256" key="5">
    <source>
        <dbReference type="ARBA" id="ARBA00023237"/>
    </source>
</evidence>
<feature type="region of interest" description="Disordered" evidence="9">
    <location>
        <begin position="472"/>
        <end position="511"/>
    </location>
</feature>
<feature type="chain" id="PRO_5041498619" description="Membrane-bound lytic murein transglycosylase F" evidence="8">
    <location>
        <begin position="20"/>
        <end position="511"/>
    </location>
</feature>
<dbReference type="InterPro" id="IPR023346">
    <property type="entry name" value="Lysozyme-like_dom_sf"/>
</dbReference>
<evidence type="ECO:0000256" key="9">
    <source>
        <dbReference type="SAM" id="MobiDB-lite"/>
    </source>
</evidence>
<comment type="function">
    <text evidence="8">Murein-degrading enzyme that degrades murein glycan strands and insoluble, high-molecular weight murein sacculi, with the concomitant formation of a 1,6-anhydromuramoyl product. Lytic transglycosylases (LTs) play an integral role in the metabolism of the peptidoglycan (PG) sacculus. Their lytic action creates space within the PG sacculus to allow for its expansion as well as for the insertion of various structures such as secretion systems and flagella.</text>
</comment>
<organism evidence="11 12">
    <name type="scientific">Echinimonas agarilytica</name>
    <dbReference type="NCBI Taxonomy" id="1215918"/>
    <lineage>
        <taxon>Bacteria</taxon>
        <taxon>Pseudomonadati</taxon>
        <taxon>Pseudomonadota</taxon>
        <taxon>Gammaproteobacteria</taxon>
        <taxon>Alteromonadales</taxon>
        <taxon>Echinimonadaceae</taxon>
        <taxon>Echinimonas</taxon>
    </lineage>
</organism>
<dbReference type="PANTHER" id="PTHR35936:SF32">
    <property type="entry name" value="MEMBRANE-BOUND LYTIC MUREIN TRANSGLYCOSYLASE F"/>
    <property type="match status" value="1"/>
</dbReference>
<keyword evidence="6 8" id="KW-0456">Lyase</keyword>
<dbReference type="SUPFAM" id="SSF53955">
    <property type="entry name" value="Lysozyme-like"/>
    <property type="match status" value="1"/>
</dbReference>
<evidence type="ECO:0000256" key="7">
    <source>
        <dbReference type="ARBA" id="ARBA00023316"/>
    </source>
</evidence>
<dbReference type="PROSITE" id="PS51257">
    <property type="entry name" value="PROKAR_LIPOPROTEIN"/>
    <property type="match status" value="1"/>
</dbReference>
<evidence type="ECO:0000256" key="1">
    <source>
        <dbReference type="ARBA" id="ARBA00007734"/>
    </source>
</evidence>
<dbReference type="AlphaFoldDB" id="A0AA42B7I4"/>
<feature type="domain" description="Solute-binding protein family 3/N-terminal" evidence="10">
    <location>
        <begin position="40"/>
        <end position="263"/>
    </location>
</feature>
<comment type="similarity">
    <text evidence="8">In the N-terminal section; belongs to the bacterial solute-binding protein 3 family.</text>
</comment>
<dbReference type="GO" id="GO:0016998">
    <property type="term" value="P:cell wall macromolecule catabolic process"/>
    <property type="evidence" value="ECO:0007669"/>
    <property type="project" value="UniProtKB-UniRule"/>
</dbReference>
<dbReference type="CDD" id="cd13403">
    <property type="entry name" value="MLTF-like"/>
    <property type="match status" value="1"/>
</dbReference>
<dbReference type="GO" id="GO:0008933">
    <property type="term" value="F:peptidoglycan lytic transglycosylase activity"/>
    <property type="evidence" value="ECO:0007669"/>
    <property type="project" value="UniProtKB-UniRule"/>
</dbReference>
<dbReference type="Gene3D" id="3.40.190.10">
    <property type="entry name" value="Periplasmic binding protein-like II"/>
    <property type="match status" value="2"/>
</dbReference>
<dbReference type="CDD" id="cd01009">
    <property type="entry name" value="PBP2_YfhD_N"/>
    <property type="match status" value="1"/>
</dbReference>
<dbReference type="Proteomes" id="UP001165393">
    <property type="component" value="Unassembled WGS sequence"/>
</dbReference>
<dbReference type="EC" id="4.2.2.n1" evidence="8"/>
<dbReference type="InterPro" id="IPR023703">
    <property type="entry name" value="MltF"/>
</dbReference>
<evidence type="ECO:0000256" key="2">
    <source>
        <dbReference type="ARBA" id="ARBA00010333"/>
    </source>
</evidence>
<gene>
    <name evidence="8 11" type="primary">mltF</name>
    <name evidence="11" type="ORF">NAF29_10585</name>
</gene>
<dbReference type="PROSITE" id="PS00922">
    <property type="entry name" value="TRANSGLYCOSYLASE"/>
    <property type="match status" value="1"/>
</dbReference>
<dbReference type="InterPro" id="IPR001638">
    <property type="entry name" value="Solute-binding_3/MltF_N"/>
</dbReference>
<evidence type="ECO:0000256" key="3">
    <source>
        <dbReference type="ARBA" id="ARBA00022729"/>
    </source>
</evidence>
<dbReference type="Gene3D" id="1.10.530.10">
    <property type="match status" value="1"/>
</dbReference>
<feature type="compositionally biased region" description="Polar residues" evidence="9">
    <location>
        <begin position="484"/>
        <end position="495"/>
    </location>
</feature>
<name>A0AA42B7I4_9GAMM</name>
<dbReference type="RefSeq" id="WP_251261534.1">
    <property type="nucleotide sequence ID" value="NZ_JAMQGP010000004.1"/>
</dbReference>
<evidence type="ECO:0000259" key="10">
    <source>
        <dbReference type="SMART" id="SM00062"/>
    </source>
</evidence>
<dbReference type="GO" id="GO:0071555">
    <property type="term" value="P:cell wall organization"/>
    <property type="evidence" value="ECO:0007669"/>
    <property type="project" value="UniProtKB-KW"/>
</dbReference>
<feature type="signal peptide" evidence="8">
    <location>
        <begin position="1"/>
        <end position="19"/>
    </location>
</feature>
<comment type="caution">
    <text evidence="11">The sequence shown here is derived from an EMBL/GenBank/DDBJ whole genome shotgun (WGS) entry which is preliminary data.</text>
</comment>
<keyword evidence="7 8" id="KW-0961">Cell wall biogenesis/degradation</keyword>
<keyword evidence="5 8" id="KW-0998">Cell outer membrane</keyword>
<dbReference type="GO" id="GO:0009253">
    <property type="term" value="P:peptidoglycan catabolic process"/>
    <property type="evidence" value="ECO:0007669"/>
    <property type="project" value="TreeGrafter"/>
</dbReference>
<feature type="region of interest" description="LT domain" evidence="8">
    <location>
        <begin position="264"/>
        <end position="511"/>
    </location>
</feature>
<dbReference type="NCBIfam" id="NF008112">
    <property type="entry name" value="PRK10859.1"/>
    <property type="match status" value="1"/>
</dbReference>
<dbReference type="InterPro" id="IPR008258">
    <property type="entry name" value="Transglycosylase_SLT_dom_1"/>
</dbReference>
<comment type="subcellular location">
    <subcellularLocation>
        <location evidence="8">Cell outer membrane</location>
        <topology evidence="8">Peripheral membrane protein</topology>
    </subcellularLocation>
    <text evidence="8">Attached to the inner leaflet of the outer membrane.</text>
</comment>
<keyword evidence="3 8" id="KW-0732">Signal</keyword>
<dbReference type="GO" id="GO:0009279">
    <property type="term" value="C:cell outer membrane"/>
    <property type="evidence" value="ECO:0007669"/>
    <property type="project" value="UniProtKB-SubCell"/>
</dbReference>
<comment type="catalytic activity">
    <reaction evidence="8">
        <text>Exolytic cleavage of the (1-&gt;4)-beta-glycosidic linkage between N-acetylmuramic acid (MurNAc) and N-acetylglucosamine (GlcNAc) residues in peptidoglycan, from either the reducing or the non-reducing ends of the peptidoglycan chains, with concomitant formation of a 1,6-anhydrobond in the MurNAc residue.</text>
        <dbReference type="EC" id="4.2.2.n1"/>
    </reaction>
</comment>
<comment type="similarity">
    <text evidence="2">Belongs to the bacterial solute-binding protein 3 family.</text>
</comment>
<accession>A0AA42B7I4</accession>
<keyword evidence="12" id="KW-1185">Reference proteome</keyword>
<evidence type="ECO:0000313" key="12">
    <source>
        <dbReference type="Proteomes" id="UP001165393"/>
    </source>
</evidence>
<dbReference type="InterPro" id="IPR000189">
    <property type="entry name" value="Transglyc_AS"/>
</dbReference>
<keyword evidence="4 8" id="KW-0472">Membrane</keyword>
<comment type="similarity">
    <text evidence="1">Belongs to the transglycosylase Slt family.</text>
</comment>
<protein>
    <recommendedName>
        <fullName evidence="8">Membrane-bound lytic murein transglycosylase F</fullName>
        <ecNumber evidence="8">4.2.2.n1</ecNumber>
    </recommendedName>
    <alternativeName>
        <fullName evidence="8">Murein lyase F</fullName>
    </alternativeName>
</protein>
<evidence type="ECO:0000256" key="8">
    <source>
        <dbReference type="HAMAP-Rule" id="MF_02016"/>
    </source>
</evidence>
<dbReference type="Pfam" id="PF00497">
    <property type="entry name" value="SBP_bac_3"/>
    <property type="match status" value="1"/>
</dbReference>
<reference evidence="11 12" key="1">
    <citation type="journal article" date="2013" name="Antonie Van Leeuwenhoek">
        <title>Echinimonas agarilytica gen. nov., sp. nov., a new gammaproteobacterium isolated from the sea urchin Strongylocentrotus intermedius.</title>
        <authorList>
            <person name="Nedashkovskaya O.I."/>
            <person name="Stenkova A.M."/>
            <person name="Zhukova N.V."/>
            <person name="Van Trappen S."/>
            <person name="Lee J.S."/>
            <person name="Kim S.B."/>
        </authorList>
    </citation>
    <scope>NUCLEOTIDE SEQUENCE [LARGE SCALE GENOMIC DNA]</scope>
    <source>
        <strain evidence="11 12">KMM 6351</strain>
    </source>
</reference>
<evidence type="ECO:0000313" key="11">
    <source>
        <dbReference type="EMBL" id="MCM2680110.1"/>
    </source>
</evidence>
<dbReference type="SMART" id="SM00062">
    <property type="entry name" value="PBPb"/>
    <property type="match status" value="1"/>
</dbReference>
<comment type="similarity">
    <text evidence="8">In the C-terminal section; belongs to the transglycosylase Slt family.</text>
</comment>
<evidence type="ECO:0000256" key="6">
    <source>
        <dbReference type="ARBA" id="ARBA00023239"/>
    </source>
</evidence>
<comment type="caution">
    <text evidence="8">Lacks conserved residue(s) required for the propagation of feature annotation.</text>
</comment>